<name>A0A6J2R303_COTGO</name>
<dbReference type="GO" id="GO:0046872">
    <property type="term" value="F:metal ion binding"/>
    <property type="evidence" value="ECO:0007669"/>
    <property type="project" value="InterPro"/>
</dbReference>
<sequence length="468" mass="53567">MLHGGICSKLKNVSSASPATFQRLMDRVLRPHFAYAAAYLDGTDASDSGLGAFLSQEVIGGRPAHAVHGGKRLPHHKVGGQHPALLSPALLSPAFTLWLDHAPLQWLHRIKDANVQITRWYLPLQPLNFRVVHRPGNQMVVADFLSHYVEPRPESRSGEAPVEETEEKFLTMNMLPLLACLLPLTSATVVKDFNDIERCKDSLYMGTPPRGFTETKLKKICQRYEEKPRFVTLYDPQMRIPVYSAYTFKKTEGDRRVDYPWMYEPQLAEIDGNGNMQPFPTGYQHMKFEDSQAVLDDFSEVVLYERGHLNPDQHQSMTHDRAATYTLTNVVPLIREFNTGPWREYEEQIRIRLNNFCRGTAYIVTGVTTRGQMIRRNNQDRIAIPEEVWSAYCCPDFDQNAPHDVRVYFPNYGVFAKNAKEGNSVHEMSVQQLEILLKKHMPVDQNLQLFYDNCESPSPLPLYLQNTN</sequence>
<gene>
    <name evidence="4" type="primary">LOC115018762</name>
</gene>
<organism evidence="3 4">
    <name type="scientific">Cottoperca gobio</name>
    <name type="common">Frogmouth</name>
    <name type="synonym">Aphritis gobio</name>
    <dbReference type="NCBI Taxonomy" id="56716"/>
    <lineage>
        <taxon>Eukaryota</taxon>
        <taxon>Metazoa</taxon>
        <taxon>Chordata</taxon>
        <taxon>Craniata</taxon>
        <taxon>Vertebrata</taxon>
        <taxon>Euteleostomi</taxon>
        <taxon>Actinopterygii</taxon>
        <taxon>Neopterygii</taxon>
        <taxon>Teleostei</taxon>
        <taxon>Neoteleostei</taxon>
        <taxon>Acanthomorphata</taxon>
        <taxon>Eupercaria</taxon>
        <taxon>Perciformes</taxon>
        <taxon>Notothenioidei</taxon>
        <taxon>Bovichtidae</taxon>
        <taxon>Cottoperca</taxon>
    </lineage>
</organism>
<dbReference type="Pfam" id="PF01223">
    <property type="entry name" value="Endonuclease_NS"/>
    <property type="match status" value="1"/>
</dbReference>
<protein>
    <submittedName>
        <fullName evidence="4">LOW QUALITY PROTEIN: uncharacterized protein LOC115018762</fullName>
    </submittedName>
</protein>
<dbReference type="InterPro" id="IPR001604">
    <property type="entry name" value="Endo_G_ENPP1-like_dom"/>
</dbReference>
<dbReference type="OrthoDB" id="8572289at2759"/>
<dbReference type="AlphaFoldDB" id="A0A6J2R303"/>
<dbReference type="Gene3D" id="3.40.570.10">
    <property type="entry name" value="Extracellular Endonuclease, subunit A"/>
    <property type="match status" value="1"/>
</dbReference>
<dbReference type="InParanoid" id="A0A6J2R303"/>
<reference evidence="4" key="1">
    <citation type="submission" date="2025-08" db="UniProtKB">
        <authorList>
            <consortium name="RefSeq"/>
        </authorList>
    </citation>
    <scope>IDENTIFICATION</scope>
</reference>
<dbReference type="InterPro" id="IPR043502">
    <property type="entry name" value="DNA/RNA_pol_sf"/>
</dbReference>
<accession>A0A6J2R303</accession>
<dbReference type="Proteomes" id="UP000504630">
    <property type="component" value="Chromosome 14"/>
</dbReference>
<evidence type="ECO:0000313" key="3">
    <source>
        <dbReference type="Proteomes" id="UP000504630"/>
    </source>
</evidence>
<evidence type="ECO:0000259" key="1">
    <source>
        <dbReference type="SMART" id="SM00477"/>
    </source>
</evidence>
<dbReference type="SUPFAM" id="SSF54060">
    <property type="entry name" value="His-Me finger endonucleases"/>
    <property type="match status" value="1"/>
</dbReference>
<evidence type="ECO:0000259" key="2">
    <source>
        <dbReference type="SMART" id="SM00892"/>
    </source>
</evidence>
<dbReference type="GO" id="GO:0003676">
    <property type="term" value="F:nucleic acid binding"/>
    <property type="evidence" value="ECO:0007669"/>
    <property type="project" value="InterPro"/>
</dbReference>
<keyword evidence="3" id="KW-1185">Reference proteome</keyword>
<proteinExistence type="predicted"/>
<dbReference type="InterPro" id="IPR039015">
    <property type="entry name" value="ENDOD1"/>
</dbReference>
<feature type="domain" description="ENPP1-3/EXOG-like endonuclease/phosphodiesterase" evidence="1">
    <location>
        <begin position="227"/>
        <end position="457"/>
    </location>
</feature>
<dbReference type="InterPro" id="IPR044925">
    <property type="entry name" value="His-Me_finger_sf"/>
</dbReference>
<feature type="domain" description="DNA/RNA non-specific endonuclease/pyrophosphatase/phosphodiesterase" evidence="2">
    <location>
        <begin position="226"/>
        <end position="443"/>
    </location>
</feature>
<evidence type="ECO:0000313" key="4">
    <source>
        <dbReference type="RefSeq" id="XP_029303827.1"/>
    </source>
</evidence>
<dbReference type="SMART" id="SM00892">
    <property type="entry name" value="Endonuclease_NS"/>
    <property type="match status" value="1"/>
</dbReference>
<dbReference type="GeneID" id="115018762"/>
<dbReference type="KEGG" id="cgob:115018762"/>
<dbReference type="PANTHER" id="PTHR21472">
    <property type="entry name" value="ENDONUCLEASE DOMAIN-CONTAINING 1 PROTEIN ENDOD1"/>
    <property type="match status" value="1"/>
</dbReference>
<dbReference type="SUPFAM" id="SSF56672">
    <property type="entry name" value="DNA/RNA polymerases"/>
    <property type="match status" value="1"/>
</dbReference>
<dbReference type="PANTHER" id="PTHR21472:SF17">
    <property type="entry name" value="ENDONUCLEASE DOMAIN-CONTAINING 1 PROTEIN-LIKE"/>
    <property type="match status" value="1"/>
</dbReference>
<dbReference type="GO" id="GO:0016787">
    <property type="term" value="F:hydrolase activity"/>
    <property type="evidence" value="ECO:0007669"/>
    <property type="project" value="InterPro"/>
</dbReference>
<dbReference type="InterPro" id="IPR044929">
    <property type="entry name" value="DNA/RNA_non-sp_Endonuclease_sf"/>
</dbReference>
<dbReference type="SMART" id="SM00477">
    <property type="entry name" value="NUC"/>
    <property type="match status" value="1"/>
</dbReference>
<dbReference type="RefSeq" id="XP_029303827.1">
    <property type="nucleotide sequence ID" value="XM_029447967.1"/>
</dbReference>
<dbReference type="InterPro" id="IPR020821">
    <property type="entry name" value="ENPP1-3/EXOG-like_nuc-like"/>
</dbReference>